<proteinExistence type="predicted"/>
<gene>
    <name evidence="1" type="ORF">SAMN05192540_2121</name>
</gene>
<accession>A0A1H4P145</accession>
<dbReference type="Proteomes" id="UP000183038">
    <property type="component" value="Unassembled WGS sequence"/>
</dbReference>
<sequence>MDGTIAATEDSTDGTTHIGAGTTGVGTIGAMEVTTVMDGIDHGDGIDGTIGVMADLDLATQVLVSAGTVLSTVMDTVMVMATGIIIEIVDFPIEAMQLTTQEEAITIETQQIIADYLLQRLEVVLM</sequence>
<dbReference type="AlphaFoldDB" id="A0A1H4P145"/>
<organism evidence="1 2">
    <name type="scientific">Maribacter dokdonensis</name>
    <dbReference type="NCBI Taxonomy" id="320912"/>
    <lineage>
        <taxon>Bacteria</taxon>
        <taxon>Pseudomonadati</taxon>
        <taxon>Bacteroidota</taxon>
        <taxon>Flavobacteriia</taxon>
        <taxon>Flavobacteriales</taxon>
        <taxon>Flavobacteriaceae</taxon>
        <taxon>Maribacter</taxon>
    </lineage>
</organism>
<dbReference type="EMBL" id="FNTB01000001">
    <property type="protein sequence ID" value="SEC01113.1"/>
    <property type="molecule type" value="Genomic_DNA"/>
</dbReference>
<reference evidence="1 2" key="1">
    <citation type="submission" date="2016-10" db="EMBL/GenBank/DDBJ databases">
        <authorList>
            <person name="de Groot N.N."/>
        </authorList>
    </citation>
    <scope>NUCLEOTIDE SEQUENCE [LARGE SCALE GENOMIC DNA]</scope>
    <source>
        <strain evidence="1 2">MAR_2009_71</strain>
    </source>
</reference>
<evidence type="ECO:0000313" key="2">
    <source>
        <dbReference type="Proteomes" id="UP000183038"/>
    </source>
</evidence>
<evidence type="ECO:0000313" key="1">
    <source>
        <dbReference type="EMBL" id="SEC01113.1"/>
    </source>
</evidence>
<name>A0A1H4P145_9FLAO</name>
<protein>
    <submittedName>
        <fullName evidence="1">Uncharacterized protein</fullName>
    </submittedName>
</protein>